<dbReference type="RefSeq" id="WP_153858165.1">
    <property type="nucleotide sequence ID" value="NZ_CP045913.1"/>
</dbReference>
<dbReference type="EMBL" id="CP045913">
    <property type="protein sequence ID" value="QGH60756.1"/>
    <property type="molecule type" value="Genomic_DNA"/>
</dbReference>
<dbReference type="Pfam" id="PF06891">
    <property type="entry name" value="P2_Phage_GpR"/>
    <property type="match status" value="1"/>
</dbReference>
<dbReference type="InterPro" id="IPR009678">
    <property type="entry name" value="Phage_tail_completion_R"/>
</dbReference>
<accession>A0A5Q2V937</accession>
<sequence length="158" mass="17451">MTELESLTAFITANLPERAMQMFLPTMENGEIIRSAKGLGLGQKRIGVLRYDAVLSWDNFPYRECSPGLVYALVLTWLSEHANALNDELKLPDPTVDPEFDDEGSCILQVVVAVADEIILKPSDTGAVPSKGQRWDVVYPEVWTAEEAEFVTQHGGAL</sequence>
<proteinExistence type="predicted"/>
<gene>
    <name evidence="1" type="ORF">GHV41_07825</name>
</gene>
<dbReference type="Proteomes" id="UP000381260">
    <property type="component" value="Chromosome"/>
</dbReference>
<dbReference type="AlphaFoldDB" id="A0A5Q2V937"/>
<evidence type="ECO:0000313" key="2">
    <source>
        <dbReference type="Proteomes" id="UP000381260"/>
    </source>
</evidence>
<name>A0A5Q2V937_SERPR</name>
<reference evidence="1 2" key="1">
    <citation type="submission" date="2019-11" db="EMBL/GenBank/DDBJ databases">
        <title>The Phosphoenolpyruvate Phosphotransferase System Regulates Serratia proteamaculans 336X Biofilm Formation and Wheat Roots colonization.</title>
        <authorList>
            <person name="Liu F."/>
        </authorList>
    </citation>
    <scope>NUCLEOTIDE SEQUENCE [LARGE SCALE GENOMIC DNA]</scope>
    <source>
        <strain evidence="1 2">336X</strain>
    </source>
</reference>
<evidence type="ECO:0000313" key="1">
    <source>
        <dbReference type="EMBL" id="QGH60756.1"/>
    </source>
</evidence>
<protein>
    <submittedName>
        <fullName evidence="1">Phage tail protein</fullName>
    </submittedName>
</protein>
<organism evidence="1 2">
    <name type="scientific">Serratia proteamaculans</name>
    <dbReference type="NCBI Taxonomy" id="28151"/>
    <lineage>
        <taxon>Bacteria</taxon>
        <taxon>Pseudomonadati</taxon>
        <taxon>Pseudomonadota</taxon>
        <taxon>Gammaproteobacteria</taxon>
        <taxon>Enterobacterales</taxon>
        <taxon>Yersiniaceae</taxon>
        <taxon>Serratia</taxon>
    </lineage>
</organism>